<dbReference type="Gene3D" id="3.40.800.10">
    <property type="entry name" value="Ureohydrolase domain"/>
    <property type="match status" value="1"/>
</dbReference>
<gene>
    <name evidence="1" type="ORF">BGX16_1372</name>
</gene>
<sequence>MQTVIMNFTRIYEDQEFCKGPDFQWIHCEEMQGTDCYLDPDTENKLRKEISAFPLHGLHFIDSGNTHYMSKLWTDRIQEPFTLLVFDHHSDMKDPLFDGILSCGNWIKASLDKNPNLKKLILLGVGDDHVSEIDSKYLPRMDILKQGECIHPDFAHLFTFDKDFFKYPIYISIDKDVLLEKIVHTNWDGGSFTLQNLFKILSKIFEKGKVLGVDICGEPSEQDEEQVLLYEAESDRVNGELVKFFSRYQPVRSIC</sequence>
<dbReference type="GO" id="GO:0016813">
    <property type="term" value="F:hydrolase activity, acting on carbon-nitrogen (but not peptide) bonds, in linear amidines"/>
    <property type="evidence" value="ECO:0007669"/>
    <property type="project" value="UniProtKB-ARBA"/>
</dbReference>
<accession>A0A2M9A6R0</accession>
<dbReference type="OrthoDB" id="9805406at2"/>
<dbReference type="InterPro" id="IPR023696">
    <property type="entry name" value="Ureohydrolase_dom_sf"/>
</dbReference>
<dbReference type="GO" id="GO:0046872">
    <property type="term" value="F:metal ion binding"/>
    <property type="evidence" value="ECO:0007669"/>
    <property type="project" value="InterPro"/>
</dbReference>
<dbReference type="Proteomes" id="UP000231134">
    <property type="component" value="Unassembled WGS sequence"/>
</dbReference>
<dbReference type="RefSeq" id="WP_157797922.1">
    <property type="nucleotide sequence ID" value="NZ_PGEX01000001.1"/>
</dbReference>
<evidence type="ECO:0000313" key="2">
    <source>
        <dbReference type="Proteomes" id="UP000231134"/>
    </source>
</evidence>
<keyword evidence="2" id="KW-1185">Reference proteome</keyword>
<dbReference type="EMBL" id="PGEX01000001">
    <property type="protein sequence ID" value="PJJ41406.1"/>
    <property type="molecule type" value="Genomic_DNA"/>
</dbReference>
<evidence type="ECO:0000313" key="1">
    <source>
        <dbReference type="EMBL" id="PJJ41406.1"/>
    </source>
</evidence>
<proteinExistence type="predicted"/>
<comment type="caution">
    <text evidence="1">The sequence shown here is derived from an EMBL/GenBank/DDBJ whole genome shotgun (WGS) entry which is preliminary data.</text>
</comment>
<dbReference type="SUPFAM" id="SSF52768">
    <property type="entry name" value="Arginase/deacetylase"/>
    <property type="match status" value="1"/>
</dbReference>
<dbReference type="InterPro" id="IPR006035">
    <property type="entry name" value="Ureohydrolase"/>
</dbReference>
<reference evidence="1 2" key="1">
    <citation type="submission" date="2017-11" db="EMBL/GenBank/DDBJ databases">
        <title>Animal gut microbial communities from fecal samples from Wisconsin, USA.</title>
        <authorList>
            <person name="Neumann A."/>
        </authorList>
    </citation>
    <scope>NUCLEOTIDE SEQUENCE [LARGE SCALE GENOMIC DNA]</scope>
    <source>
        <strain evidence="1 2">UWS3</strain>
    </source>
</reference>
<organism evidence="1 2">
    <name type="scientific">Hallerella succinigenes</name>
    <dbReference type="NCBI Taxonomy" id="1896222"/>
    <lineage>
        <taxon>Bacteria</taxon>
        <taxon>Pseudomonadati</taxon>
        <taxon>Fibrobacterota</taxon>
        <taxon>Fibrobacteria</taxon>
        <taxon>Fibrobacterales</taxon>
        <taxon>Fibrobacteraceae</taxon>
        <taxon>Hallerella</taxon>
    </lineage>
</organism>
<name>A0A2M9A6R0_9BACT</name>
<protein>
    <submittedName>
        <fullName evidence="1">Arginase family protein</fullName>
    </submittedName>
</protein>
<dbReference type="AlphaFoldDB" id="A0A2M9A6R0"/>
<dbReference type="Pfam" id="PF00491">
    <property type="entry name" value="Arginase"/>
    <property type="match status" value="1"/>
</dbReference>